<evidence type="ECO:0000313" key="2">
    <source>
        <dbReference type="EMBL" id="KIM68724.1"/>
    </source>
</evidence>
<dbReference type="HOGENOM" id="CLU_118681_0_0_1"/>
<feature type="non-terminal residue" evidence="2">
    <location>
        <position position="1"/>
    </location>
</feature>
<name>A0A0C3EKJ5_9AGAM</name>
<feature type="domain" description="DUF6593" evidence="1">
    <location>
        <begin position="51"/>
        <end position="171"/>
    </location>
</feature>
<sequence length="183" mass="21340">GKMAQSTDIALRFVYSTDDNVDTRNFRVYQVIEGVPERLEVYRVCFHSTSFCHPTPGHTNPTTTFLRKNLDALLWETAGRVEWSSDAHATIWFGVDEVSIKDLRRVKNSTSQSRRFKVSGNEYKWKIGENSHNLFCVDSKDRHVATWSGEERLLKIAPRCANILERIIMTCFLNLWFKQHGRW</sequence>
<keyword evidence="3" id="KW-1185">Reference proteome</keyword>
<dbReference type="Proteomes" id="UP000053989">
    <property type="component" value="Unassembled WGS sequence"/>
</dbReference>
<evidence type="ECO:0000313" key="3">
    <source>
        <dbReference type="Proteomes" id="UP000053989"/>
    </source>
</evidence>
<gene>
    <name evidence="2" type="ORF">SCLCIDRAFT_105382</name>
</gene>
<dbReference type="InterPro" id="IPR046528">
    <property type="entry name" value="DUF6593"/>
</dbReference>
<dbReference type="AlphaFoldDB" id="A0A0C3EKJ5"/>
<accession>A0A0C3EKJ5</accession>
<dbReference type="InParanoid" id="A0A0C3EKJ5"/>
<protein>
    <recommendedName>
        <fullName evidence="1">DUF6593 domain-containing protein</fullName>
    </recommendedName>
</protein>
<proteinExistence type="predicted"/>
<reference evidence="3" key="2">
    <citation type="submission" date="2015-01" db="EMBL/GenBank/DDBJ databases">
        <title>Evolutionary Origins and Diversification of the Mycorrhizal Mutualists.</title>
        <authorList>
            <consortium name="DOE Joint Genome Institute"/>
            <consortium name="Mycorrhizal Genomics Consortium"/>
            <person name="Kohler A."/>
            <person name="Kuo A."/>
            <person name="Nagy L.G."/>
            <person name="Floudas D."/>
            <person name="Copeland A."/>
            <person name="Barry K.W."/>
            <person name="Cichocki N."/>
            <person name="Veneault-Fourrey C."/>
            <person name="LaButti K."/>
            <person name="Lindquist E.A."/>
            <person name="Lipzen A."/>
            <person name="Lundell T."/>
            <person name="Morin E."/>
            <person name="Murat C."/>
            <person name="Riley R."/>
            <person name="Ohm R."/>
            <person name="Sun H."/>
            <person name="Tunlid A."/>
            <person name="Henrissat B."/>
            <person name="Grigoriev I.V."/>
            <person name="Hibbett D.S."/>
            <person name="Martin F."/>
        </authorList>
    </citation>
    <scope>NUCLEOTIDE SEQUENCE [LARGE SCALE GENOMIC DNA]</scope>
    <source>
        <strain evidence="3">Foug A</strain>
    </source>
</reference>
<dbReference type="Pfam" id="PF20236">
    <property type="entry name" value="DUF6593"/>
    <property type="match status" value="1"/>
</dbReference>
<dbReference type="EMBL" id="KN822008">
    <property type="protein sequence ID" value="KIM68724.1"/>
    <property type="molecule type" value="Genomic_DNA"/>
</dbReference>
<organism evidence="2 3">
    <name type="scientific">Scleroderma citrinum Foug A</name>
    <dbReference type="NCBI Taxonomy" id="1036808"/>
    <lineage>
        <taxon>Eukaryota</taxon>
        <taxon>Fungi</taxon>
        <taxon>Dikarya</taxon>
        <taxon>Basidiomycota</taxon>
        <taxon>Agaricomycotina</taxon>
        <taxon>Agaricomycetes</taxon>
        <taxon>Agaricomycetidae</taxon>
        <taxon>Boletales</taxon>
        <taxon>Sclerodermatineae</taxon>
        <taxon>Sclerodermataceae</taxon>
        <taxon>Scleroderma</taxon>
    </lineage>
</organism>
<evidence type="ECO:0000259" key="1">
    <source>
        <dbReference type="Pfam" id="PF20236"/>
    </source>
</evidence>
<dbReference type="OrthoDB" id="3132420at2759"/>
<reference evidence="2 3" key="1">
    <citation type="submission" date="2014-04" db="EMBL/GenBank/DDBJ databases">
        <authorList>
            <consortium name="DOE Joint Genome Institute"/>
            <person name="Kuo A."/>
            <person name="Kohler A."/>
            <person name="Nagy L.G."/>
            <person name="Floudas D."/>
            <person name="Copeland A."/>
            <person name="Barry K.W."/>
            <person name="Cichocki N."/>
            <person name="Veneault-Fourrey C."/>
            <person name="LaButti K."/>
            <person name="Lindquist E.A."/>
            <person name="Lipzen A."/>
            <person name="Lundell T."/>
            <person name="Morin E."/>
            <person name="Murat C."/>
            <person name="Sun H."/>
            <person name="Tunlid A."/>
            <person name="Henrissat B."/>
            <person name="Grigoriev I.V."/>
            <person name="Hibbett D.S."/>
            <person name="Martin F."/>
            <person name="Nordberg H.P."/>
            <person name="Cantor M.N."/>
            <person name="Hua S.X."/>
        </authorList>
    </citation>
    <scope>NUCLEOTIDE SEQUENCE [LARGE SCALE GENOMIC DNA]</scope>
    <source>
        <strain evidence="2 3">Foug A</strain>
    </source>
</reference>